<evidence type="ECO:0000313" key="3">
    <source>
        <dbReference type="Proteomes" id="UP001151760"/>
    </source>
</evidence>
<feature type="compositionally biased region" description="Polar residues" evidence="1">
    <location>
        <begin position="11"/>
        <end position="23"/>
    </location>
</feature>
<feature type="region of interest" description="Disordered" evidence="1">
    <location>
        <begin position="268"/>
        <end position="296"/>
    </location>
</feature>
<evidence type="ECO:0000256" key="1">
    <source>
        <dbReference type="SAM" id="MobiDB-lite"/>
    </source>
</evidence>
<dbReference type="Proteomes" id="UP001151760">
    <property type="component" value="Unassembled WGS sequence"/>
</dbReference>
<gene>
    <name evidence="2" type="ORF">Tco_0843585</name>
</gene>
<protein>
    <recommendedName>
        <fullName evidence="4">Retrovirus-related Pol polyprotein from transposon TNT 1-94</fullName>
    </recommendedName>
</protein>
<proteinExistence type="predicted"/>
<organism evidence="2 3">
    <name type="scientific">Tanacetum coccineum</name>
    <dbReference type="NCBI Taxonomy" id="301880"/>
    <lineage>
        <taxon>Eukaryota</taxon>
        <taxon>Viridiplantae</taxon>
        <taxon>Streptophyta</taxon>
        <taxon>Embryophyta</taxon>
        <taxon>Tracheophyta</taxon>
        <taxon>Spermatophyta</taxon>
        <taxon>Magnoliopsida</taxon>
        <taxon>eudicotyledons</taxon>
        <taxon>Gunneridae</taxon>
        <taxon>Pentapetalae</taxon>
        <taxon>asterids</taxon>
        <taxon>campanulids</taxon>
        <taxon>Asterales</taxon>
        <taxon>Asteraceae</taxon>
        <taxon>Asteroideae</taxon>
        <taxon>Anthemideae</taxon>
        <taxon>Anthemidinae</taxon>
        <taxon>Tanacetum</taxon>
    </lineage>
</organism>
<sequence>MKAKLALLEENPSTSQTPKTFQPKNKGLVAETFDWDEEEVLDDKEVTQVKVLMALADDELTVGKNHARNGEWINITTRKVNILLYMDEDAGWQNYLKYITIDLKFVEEQRLNLLSKYNKTVFELNKCKDKLLVLKQAKLDAVTFQIQNTKLTKLNHALQEQLKEEKKINEKWLTSSKKVERLNPDNKLLNCNIGRLLVPKSQAVNESFKPTETSIILESSKDSEAESIIPLPPLKNLQGASPSSKGMQLTFQPHSPKEIPGLGIIKNTKPKTQNSLNKSVSRTVAVSETEPTTPLVPTKVKDTEQESKINELTKLFRC</sequence>
<feature type="region of interest" description="Disordered" evidence="1">
    <location>
        <begin position="1"/>
        <end position="23"/>
    </location>
</feature>
<reference evidence="2" key="1">
    <citation type="journal article" date="2022" name="Int. J. Mol. Sci.">
        <title>Draft Genome of Tanacetum Coccineum: Genomic Comparison of Closely Related Tanacetum-Family Plants.</title>
        <authorList>
            <person name="Yamashiro T."/>
            <person name="Shiraishi A."/>
            <person name="Nakayama K."/>
            <person name="Satake H."/>
        </authorList>
    </citation>
    <scope>NUCLEOTIDE SEQUENCE</scope>
</reference>
<evidence type="ECO:0000313" key="2">
    <source>
        <dbReference type="EMBL" id="GJT09123.1"/>
    </source>
</evidence>
<keyword evidence="3" id="KW-1185">Reference proteome</keyword>
<dbReference type="EMBL" id="BQNB010012884">
    <property type="protein sequence ID" value="GJT09123.1"/>
    <property type="molecule type" value="Genomic_DNA"/>
</dbReference>
<evidence type="ECO:0008006" key="4">
    <source>
        <dbReference type="Google" id="ProtNLM"/>
    </source>
</evidence>
<feature type="compositionally biased region" description="Polar residues" evidence="1">
    <location>
        <begin position="270"/>
        <end position="292"/>
    </location>
</feature>
<reference evidence="2" key="2">
    <citation type="submission" date="2022-01" db="EMBL/GenBank/DDBJ databases">
        <authorList>
            <person name="Yamashiro T."/>
            <person name="Shiraishi A."/>
            <person name="Satake H."/>
            <person name="Nakayama K."/>
        </authorList>
    </citation>
    <scope>NUCLEOTIDE SEQUENCE</scope>
</reference>
<comment type="caution">
    <text evidence="2">The sequence shown here is derived from an EMBL/GenBank/DDBJ whole genome shotgun (WGS) entry which is preliminary data.</text>
</comment>
<accession>A0ABQ5B6H8</accession>
<name>A0ABQ5B6H8_9ASTR</name>